<protein>
    <submittedName>
        <fullName evidence="1">Uncharacterized protein</fullName>
    </submittedName>
</protein>
<organism evidence="1 2">
    <name type="scientific">Fusarium decemcellulare</name>
    <dbReference type="NCBI Taxonomy" id="57161"/>
    <lineage>
        <taxon>Eukaryota</taxon>
        <taxon>Fungi</taxon>
        <taxon>Dikarya</taxon>
        <taxon>Ascomycota</taxon>
        <taxon>Pezizomycotina</taxon>
        <taxon>Sordariomycetes</taxon>
        <taxon>Hypocreomycetidae</taxon>
        <taxon>Hypocreales</taxon>
        <taxon>Nectriaceae</taxon>
        <taxon>Fusarium</taxon>
        <taxon>Fusarium decemcellulare species complex</taxon>
    </lineage>
</organism>
<proteinExistence type="predicted"/>
<accession>A0ACC1SLM3</accession>
<sequence>MVVSTTSAAYFLYRWFIHQRKSDERGSLPQPMMPHSLLWGHLGKLFELFVNPKDMPDDMAINYLQWHIVKDWKRHFPEEEHCPHVIYIDWWPLSMSYVLVTDPAVASQYLQSPSAPKIIAEKNFVYAFTRNLDLISMDGDQWKEWRSRANPCFSARNILAQLPDMLEEMEIFTRLIKDKVGKDGAWGKVFQLEEAAMDLTGERRVNGGLGEAFDDIAELFIFDVNIFSVWSYIGPMRNYRLWRGRRTIDHTLMPLIEEEAKHGKGEGSRPHKTVLEAALKNYKGSEQQPKLKGRYLETILGQLKGFLFGGHDTTATSLCWAIHVLQKHPEALEKLRAEHDAVFGSDPKMASQKLHQDPALINSLPYTTGVVKETLRLYPSIVTSRKGSKDLNLVNVPGYPGLSFPTEGMMLWDGAQAIQMRDDLWTRATEWLDYEFDPESNSAKKVDEIHQLEAVTA</sequence>
<name>A0ACC1SLM3_9HYPO</name>
<keyword evidence="2" id="KW-1185">Reference proteome</keyword>
<reference evidence="1" key="1">
    <citation type="submission" date="2022-08" db="EMBL/GenBank/DDBJ databases">
        <title>Genome Sequence of Fusarium decemcellulare.</title>
        <authorList>
            <person name="Buettner E."/>
        </authorList>
    </citation>
    <scope>NUCLEOTIDE SEQUENCE</scope>
    <source>
        <strain evidence="1">Babe19</strain>
    </source>
</reference>
<dbReference type="Proteomes" id="UP001148629">
    <property type="component" value="Unassembled WGS sequence"/>
</dbReference>
<evidence type="ECO:0000313" key="2">
    <source>
        <dbReference type="Proteomes" id="UP001148629"/>
    </source>
</evidence>
<comment type="caution">
    <text evidence="1">The sequence shown here is derived from an EMBL/GenBank/DDBJ whole genome shotgun (WGS) entry which is preliminary data.</text>
</comment>
<gene>
    <name evidence="1" type="ORF">NM208_g4147</name>
</gene>
<evidence type="ECO:0000313" key="1">
    <source>
        <dbReference type="EMBL" id="KAJ3542349.1"/>
    </source>
</evidence>
<dbReference type="EMBL" id="JANRMS010000299">
    <property type="protein sequence ID" value="KAJ3542349.1"/>
    <property type="molecule type" value="Genomic_DNA"/>
</dbReference>